<keyword evidence="1" id="KW-0472">Membrane</keyword>
<feature type="transmembrane region" description="Helical" evidence="1">
    <location>
        <begin position="85"/>
        <end position="105"/>
    </location>
</feature>
<accession>A0ABN5TT97</accession>
<dbReference type="RefSeq" id="WP_081384157.1">
    <property type="nucleotide sequence ID" value="NZ_CP020373.1"/>
</dbReference>
<dbReference type="Proteomes" id="UP000278437">
    <property type="component" value="Chromosome"/>
</dbReference>
<protein>
    <submittedName>
        <fullName evidence="2">Uncharacterized protein</fullName>
    </submittedName>
</protein>
<proteinExistence type="predicted"/>
<keyword evidence="3" id="KW-1185">Reference proteome</keyword>
<dbReference type="EMBL" id="CP020373">
    <property type="protein sequence ID" value="AZQ10055.1"/>
    <property type="molecule type" value="Genomic_DNA"/>
</dbReference>
<evidence type="ECO:0000313" key="2">
    <source>
        <dbReference type="EMBL" id="AZQ10055.1"/>
    </source>
</evidence>
<keyword evidence="1" id="KW-1133">Transmembrane helix</keyword>
<organism evidence="2 3">
    <name type="scientific">Shewanella khirikhana</name>
    <dbReference type="NCBI Taxonomy" id="1965282"/>
    <lineage>
        <taxon>Bacteria</taxon>
        <taxon>Pseudomonadati</taxon>
        <taxon>Pseudomonadota</taxon>
        <taxon>Gammaproteobacteria</taxon>
        <taxon>Alteromonadales</taxon>
        <taxon>Shewanellaceae</taxon>
        <taxon>Shewanella</taxon>
    </lineage>
</organism>
<keyword evidence="1" id="KW-0812">Transmembrane</keyword>
<gene>
    <name evidence="2" type="ORF">STH12_00919</name>
</gene>
<evidence type="ECO:0000256" key="1">
    <source>
        <dbReference type="SAM" id="Phobius"/>
    </source>
</evidence>
<reference evidence="3" key="1">
    <citation type="submission" date="2017-03" db="EMBL/GenBank/DDBJ databases">
        <title>Full genome sequence of a non-lethal Shewanella isolate that potentiates virulence of Vibio parahaemolyticus causing acute hepatopancreatic necrosis disease (AHPND) in shrimp.</title>
        <authorList>
            <person name="Prachumwat A."/>
            <person name="Sritunyalucksana K."/>
        </authorList>
    </citation>
    <scope>NUCLEOTIDE SEQUENCE [LARGE SCALE GENOMIC DNA]</scope>
    <source>
        <strain evidence="3">TH2012</strain>
    </source>
</reference>
<evidence type="ECO:0000313" key="3">
    <source>
        <dbReference type="Proteomes" id="UP000278437"/>
    </source>
</evidence>
<name>A0ABN5TT97_9GAMM</name>
<sequence length="191" mass="22020">MEFRVKLNVEEPTLYELSFFSLDLLRLSVVSTLIEESQDESSESKLKSAKDIDKSYLNRATLGKYYEKHNKDIQVKEFKEGSIELVIAGTTLVATVVVPAILHYLNKRDAEGNQMVNFTVDSNDQQINDFLAEVENRNFGSFDDCYEFIRSTLIRRGYNFEAISDNTYKALKANSSRLEDIVLTTRRIHRN</sequence>